<dbReference type="GO" id="GO:0005886">
    <property type="term" value="C:plasma membrane"/>
    <property type="evidence" value="ECO:0007669"/>
    <property type="project" value="UniProtKB-SubCell"/>
</dbReference>
<dbReference type="EMBL" id="CP036343">
    <property type="protein sequence ID" value="QDT92562.1"/>
    <property type="molecule type" value="Genomic_DNA"/>
</dbReference>
<sequence length="472" mass="51944" precursor="true">MINASRILIFLLVSGICSVVCVAQEETPEEPVNPPPAESLSAPKAVNVTPAVEDSEISARLTRILKATEWFEDPQVDVEEGVAFLSGSTNDEKYRQWAGDLSRNTQDVVAVVNRIEIRQPDLFDLSASYGTVKSIMRNTVQSIPIILAALLVLLFTFLAMFISGHLADYTILSRFQNKLLRGVVRKGVLLLVFLLGIYLVLQIAGLTRLAATVLGGTGLFGLIVGIAFRDIAENFLASILISMQNPFRYGDLIEVEGIQGYVQRVNTRGTLLMSLDGNHIQIPNSIIYKSKILNYTSNPKVRLDFLVGVGYDVPINEAQSIAKEILESHPAVLDDPEPTVLVEGLGSSTVNLRLYYWIDGHKFSVLKVNSSMMRLVKTKFEERGFSMPDDAREVIFPQGVPVTMVSAEEAAATKTALPQQPVQQPSRSPVEIQDEETVTDAEGSLASEYTELERQSQQARDPEEDSTDLLTS</sequence>
<dbReference type="AlphaFoldDB" id="A0A517VHX2"/>
<keyword evidence="12" id="KW-1185">Reference proteome</keyword>
<keyword evidence="6 8" id="KW-0472">Membrane</keyword>
<feature type="transmembrane region" description="Helical" evidence="8">
    <location>
        <begin position="183"/>
        <end position="203"/>
    </location>
</feature>
<dbReference type="RefSeq" id="WP_145230325.1">
    <property type="nucleotide sequence ID" value="NZ_CP036343.1"/>
</dbReference>
<dbReference type="InterPro" id="IPR007055">
    <property type="entry name" value="BON_dom"/>
</dbReference>
<dbReference type="PANTHER" id="PTHR30221:SF1">
    <property type="entry name" value="SMALL-CONDUCTANCE MECHANOSENSITIVE CHANNEL"/>
    <property type="match status" value="1"/>
</dbReference>
<reference evidence="11 12" key="1">
    <citation type="submission" date="2019-02" db="EMBL/GenBank/DDBJ databases">
        <title>Deep-cultivation of Planctomycetes and their phenomic and genomic characterization uncovers novel biology.</title>
        <authorList>
            <person name="Wiegand S."/>
            <person name="Jogler M."/>
            <person name="Boedeker C."/>
            <person name="Pinto D."/>
            <person name="Vollmers J."/>
            <person name="Rivas-Marin E."/>
            <person name="Kohn T."/>
            <person name="Peeters S.H."/>
            <person name="Heuer A."/>
            <person name="Rast P."/>
            <person name="Oberbeckmann S."/>
            <person name="Bunk B."/>
            <person name="Jeske O."/>
            <person name="Meyerdierks A."/>
            <person name="Storesund J.E."/>
            <person name="Kallscheuer N."/>
            <person name="Luecker S."/>
            <person name="Lage O.M."/>
            <person name="Pohl T."/>
            <person name="Merkel B.J."/>
            <person name="Hornburger P."/>
            <person name="Mueller R.-W."/>
            <person name="Bruemmer F."/>
            <person name="Labrenz M."/>
            <person name="Spormann A.M."/>
            <person name="Op den Camp H."/>
            <person name="Overmann J."/>
            <person name="Amann R."/>
            <person name="Jetten M.S.M."/>
            <person name="Mascher T."/>
            <person name="Medema M.H."/>
            <person name="Devos D.P."/>
            <person name="Kaster A.-K."/>
            <person name="Ovreas L."/>
            <person name="Rohde M."/>
            <person name="Galperin M.Y."/>
            <person name="Jogler C."/>
        </authorList>
    </citation>
    <scope>NUCLEOTIDE SEQUENCE [LARGE SCALE GENOMIC DNA]</scope>
    <source>
        <strain evidence="11 12">Pan161</strain>
    </source>
</reference>
<evidence type="ECO:0000256" key="4">
    <source>
        <dbReference type="ARBA" id="ARBA00022692"/>
    </source>
</evidence>
<feature type="compositionally biased region" description="Acidic residues" evidence="7">
    <location>
        <begin position="462"/>
        <end position="472"/>
    </location>
</feature>
<feature type="transmembrane region" description="Helical" evidence="8">
    <location>
        <begin position="143"/>
        <end position="162"/>
    </location>
</feature>
<feature type="signal peptide" evidence="9">
    <location>
        <begin position="1"/>
        <end position="23"/>
    </location>
</feature>
<dbReference type="InterPro" id="IPR045275">
    <property type="entry name" value="MscS_archaea/bacteria_type"/>
</dbReference>
<evidence type="ECO:0000256" key="1">
    <source>
        <dbReference type="ARBA" id="ARBA00004651"/>
    </source>
</evidence>
<comment type="subcellular location">
    <subcellularLocation>
        <location evidence="1">Cell membrane</location>
        <topology evidence="1">Multi-pass membrane protein</topology>
    </subcellularLocation>
</comment>
<evidence type="ECO:0000256" key="2">
    <source>
        <dbReference type="ARBA" id="ARBA00008017"/>
    </source>
</evidence>
<dbReference type="PANTHER" id="PTHR30221">
    <property type="entry name" value="SMALL-CONDUCTANCE MECHANOSENSITIVE CHANNEL"/>
    <property type="match status" value="1"/>
</dbReference>
<comment type="similarity">
    <text evidence="2">Belongs to the MscS (TC 1.A.23) family.</text>
</comment>
<dbReference type="Pfam" id="PF00924">
    <property type="entry name" value="MS_channel_2nd"/>
    <property type="match status" value="1"/>
</dbReference>
<evidence type="ECO:0000256" key="3">
    <source>
        <dbReference type="ARBA" id="ARBA00022475"/>
    </source>
</evidence>
<accession>A0A517VHX2</accession>
<keyword evidence="5 8" id="KW-1133">Transmembrane helix</keyword>
<evidence type="ECO:0000256" key="9">
    <source>
        <dbReference type="SAM" id="SignalP"/>
    </source>
</evidence>
<dbReference type="Pfam" id="PF21082">
    <property type="entry name" value="MS_channel_3rd"/>
    <property type="match status" value="1"/>
</dbReference>
<dbReference type="KEGG" id="gax:Pan161_42300"/>
<evidence type="ECO:0000256" key="6">
    <source>
        <dbReference type="ARBA" id="ARBA00023136"/>
    </source>
</evidence>
<feature type="chain" id="PRO_5022145941" evidence="9">
    <location>
        <begin position="24"/>
        <end position="472"/>
    </location>
</feature>
<keyword evidence="9" id="KW-0732">Signal</keyword>
<dbReference type="InterPro" id="IPR011066">
    <property type="entry name" value="MscS_channel_C_sf"/>
</dbReference>
<gene>
    <name evidence="11" type="primary">mscS_2</name>
    <name evidence="11" type="ORF">Pan161_42300</name>
</gene>
<evidence type="ECO:0000256" key="8">
    <source>
        <dbReference type="SAM" id="Phobius"/>
    </source>
</evidence>
<dbReference type="Gene3D" id="2.30.30.60">
    <property type="match status" value="1"/>
</dbReference>
<dbReference type="Proteomes" id="UP000316855">
    <property type="component" value="Chromosome"/>
</dbReference>
<evidence type="ECO:0000256" key="5">
    <source>
        <dbReference type="ARBA" id="ARBA00022989"/>
    </source>
</evidence>
<dbReference type="InterPro" id="IPR010920">
    <property type="entry name" value="LSM_dom_sf"/>
</dbReference>
<dbReference type="InterPro" id="IPR049278">
    <property type="entry name" value="MS_channel_C"/>
</dbReference>
<dbReference type="SUPFAM" id="SSF50182">
    <property type="entry name" value="Sm-like ribonucleoproteins"/>
    <property type="match status" value="1"/>
</dbReference>
<name>A0A517VHX2_9PLAN</name>
<organism evidence="11 12">
    <name type="scientific">Gimesia algae</name>
    <dbReference type="NCBI Taxonomy" id="2527971"/>
    <lineage>
        <taxon>Bacteria</taxon>
        <taxon>Pseudomonadati</taxon>
        <taxon>Planctomycetota</taxon>
        <taxon>Planctomycetia</taxon>
        <taxon>Planctomycetales</taxon>
        <taxon>Planctomycetaceae</taxon>
        <taxon>Gimesia</taxon>
    </lineage>
</organism>
<feature type="compositionally biased region" description="Low complexity" evidence="7">
    <location>
        <begin position="418"/>
        <end position="430"/>
    </location>
</feature>
<protein>
    <submittedName>
        <fullName evidence="11">Small-conductance mechanosensitive channel</fullName>
    </submittedName>
</protein>
<evidence type="ECO:0000259" key="10">
    <source>
        <dbReference type="PROSITE" id="PS50914"/>
    </source>
</evidence>
<dbReference type="InterPro" id="IPR023408">
    <property type="entry name" value="MscS_beta-dom_sf"/>
</dbReference>
<proteinExistence type="inferred from homology"/>
<evidence type="ECO:0000313" key="11">
    <source>
        <dbReference type="EMBL" id="QDT92562.1"/>
    </source>
</evidence>
<dbReference type="SUPFAM" id="SSF82689">
    <property type="entry name" value="Mechanosensitive channel protein MscS (YggB), C-terminal domain"/>
    <property type="match status" value="1"/>
</dbReference>
<keyword evidence="3" id="KW-1003">Cell membrane</keyword>
<feature type="domain" description="BON" evidence="10">
    <location>
        <begin position="53"/>
        <end position="119"/>
    </location>
</feature>
<dbReference type="Gene3D" id="3.30.70.100">
    <property type="match status" value="1"/>
</dbReference>
<dbReference type="Pfam" id="PF04972">
    <property type="entry name" value="BON"/>
    <property type="match status" value="1"/>
</dbReference>
<dbReference type="OrthoDB" id="9793781at2"/>
<dbReference type="InterPro" id="IPR006685">
    <property type="entry name" value="MscS_channel_2nd"/>
</dbReference>
<keyword evidence="4 8" id="KW-0812">Transmembrane</keyword>
<evidence type="ECO:0000313" key="12">
    <source>
        <dbReference type="Proteomes" id="UP000316855"/>
    </source>
</evidence>
<feature type="region of interest" description="Disordered" evidence="7">
    <location>
        <begin position="411"/>
        <end position="472"/>
    </location>
</feature>
<evidence type="ECO:0000256" key="7">
    <source>
        <dbReference type="SAM" id="MobiDB-lite"/>
    </source>
</evidence>
<feature type="transmembrane region" description="Helical" evidence="8">
    <location>
        <begin position="209"/>
        <end position="228"/>
    </location>
</feature>
<dbReference type="Gene3D" id="1.10.287.1260">
    <property type="match status" value="1"/>
</dbReference>
<dbReference type="PROSITE" id="PS50914">
    <property type="entry name" value="BON"/>
    <property type="match status" value="1"/>
</dbReference>
<dbReference type="GO" id="GO:0008381">
    <property type="term" value="F:mechanosensitive monoatomic ion channel activity"/>
    <property type="evidence" value="ECO:0007669"/>
    <property type="project" value="InterPro"/>
</dbReference>